<dbReference type="AlphaFoldDB" id="F0XUK2"/>
<evidence type="ECO:0000256" key="1">
    <source>
        <dbReference type="SAM" id="SignalP"/>
    </source>
</evidence>
<name>F0XUK2_GROCL</name>
<sequence length="93" mass="9914">MYANIVLFTGLVGCAAATSSSLPYSEETQSSAAFASPTSEACAIALAELISKMESYISSYDTKVTNTAACWLTIPSTFDSIYSSYIEFSYSTL</sequence>
<feature type="signal peptide" evidence="1">
    <location>
        <begin position="1"/>
        <end position="17"/>
    </location>
</feature>
<dbReference type="RefSeq" id="XP_014168308.1">
    <property type="nucleotide sequence ID" value="XM_014312833.1"/>
</dbReference>
<dbReference type="InParanoid" id="F0XUK2"/>
<dbReference type="GeneID" id="25977914"/>
<keyword evidence="3" id="KW-1185">Reference proteome</keyword>
<reference evidence="2 3" key="1">
    <citation type="journal article" date="2011" name="Proc. Natl. Acad. Sci. U.S.A.">
        <title>Genome and transcriptome analyses of the mountain pine beetle-fungal symbiont Grosmannia clavigera, a lodgepole pine pathogen.</title>
        <authorList>
            <person name="DiGuistini S."/>
            <person name="Wang Y."/>
            <person name="Liao N.Y."/>
            <person name="Taylor G."/>
            <person name="Tanguay P."/>
            <person name="Feau N."/>
            <person name="Henrissat B."/>
            <person name="Chan S.K."/>
            <person name="Hesse-Orce U."/>
            <person name="Alamouti S.M."/>
            <person name="Tsui C.K.M."/>
            <person name="Docking R.T."/>
            <person name="Levasseur A."/>
            <person name="Haridas S."/>
            <person name="Robertson G."/>
            <person name="Birol I."/>
            <person name="Holt R.A."/>
            <person name="Marra M.A."/>
            <person name="Hamelin R.C."/>
            <person name="Hirst M."/>
            <person name="Jones S.J.M."/>
            <person name="Bohlmann J."/>
            <person name="Breuil C."/>
        </authorList>
    </citation>
    <scope>NUCLEOTIDE SEQUENCE [LARGE SCALE GENOMIC DNA]</scope>
    <source>
        <strain evidence="3">kw1407 / UAMH 11150</strain>
    </source>
</reference>
<protein>
    <submittedName>
        <fullName evidence="2">Uncharacterized protein</fullName>
    </submittedName>
</protein>
<keyword evidence="1" id="KW-0732">Signal</keyword>
<evidence type="ECO:0000313" key="2">
    <source>
        <dbReference type="EMBL" id="EFW98825.1"/>
    </source>
</evidence>
<feature type="chain" id="PRO_5003260442" evidence="1">
    <location>
        <begin position="18"/>
        <end position="93"/>
    </location>
</feature>
<accession>F0XUK2</accession>
<gene>
    <name evidence="2" type="ORF">CMQ_4677</name>
</gene>
<dbReference type="Proteomes" id="UP000007796">
    <property type="component" value="Unassembled WGS sequence"/>
</dbReference>
<evidence type="ECO:0000313" key="3">
    <source>
        <dbReference type="Proteomes" id="UP000007796"/>
    </source>
</evidence>
<dbReference type="EMBL" id="GL630006">
    <property type="protein sequence ID" value="EFW98825.1"/>
    <property type="molecule type" value="Genomic_DNA"/>
</dbReference>
<proteinExistence type="predicted"/>
<organism evidence="3">
    <name type="scientific">Grosmannia clavigera (strain kw1407 / UAMH 11150)</name>
    <name type="common">Blue stain fungus</name>
    <name type="synonym">Graphiocladiella clavigera</name>
    <dbReference type="NCBI Taxonomy" id="655863"/>
    <lineage>
        <taxon>Eukaryota</taxon>
        <taxon>Fungi</taxon>
        <taxon>Dikarya</taxon>
        <taxon>Ascomycota</taxon>
        <taxon>Pezizomycotina</taxon>
        <taxon>Sordariomycetes</taxon>
        <taxon>Sordariomycetidae</taxon>
        <taxon>Ophiostomatales</taxon>
        <taxon>Ophiostomataceae</taxon>
        <taxon>Leptographium</taxon>
    </lineage>
</organism>
<dbReference type="HOGENOM" id="CLU_2399897_0_0_1"/>